<name>A0A183AZI3_9TREM</name>
<reference evidence="1 2" key="2">
    <citation type="submission" date="2018-11" db="EMBL/GenBank/DDBJ databases">
        <authorList>
            <consortium name="Pathogen Informatics"/>
        </authorList>
    </citation>
    <scope>NUCLEOTIDE SEQUENCE [LARGE SCALE GENOMIC DNA]</scope>
    <source>
        <strain evidence="1 2">Egypt</strain>
    </source>
</reference>
<evidence type="ECO:0000313" key="1">
    <source>
        <dbReference type="EMBL" id="VDP89639.1"/>
    </source>
</evidence>
<proteinExistence type="predicted"/>
<dbReference type="WBParaSite" id="ECPE_0001240401-mRNA-1">
    <property type="protein sequence ID" value="ECPE_0001240401-mRNA-1"/>
    <property type="gene ID" value="ECPE_0001240401"/>
</dbReference>
<dbReference type="Proteomes" id="UP000272942">
    <property type="component" value="Unassembled WGS sequence"/>
</dbReference>
<evidence type="ECO:0000313" key="2">
    <source>
        <dbReference type="Proteomes" id="UP000272942"/>
    </source>
</evidence>
<evidence type="ECO:0000313" key="3">
    <source>
        <dbReference type="WBParaSite" id="ECPE_0001240401-mRNA-1"/>
    </source>
</evidence>
<gene>
    <name evidence="1" type="ORF">ECPE_LOCUS12367</name>
</gene>
<dbReference type="EMBL" id="UZAN01052708">
    <property type="protein sequence ID" value="VDP89639.1"/>
    <property type="molecule type" value="Genomic_DNA"/>
</dbReference>
<sequence>MEEFLLRNLFLFALRKGYIQGAEAVLRLYDHTSYRPPALAEWCLFAVRELTSATSQEGNTADPDNLTPTTEEQRSRLEALLDMAIEFIEQIDPSNQYYNPLNEFIEKARRLVSKLKGRFLVRFNYYSIFRTLSLINLSYCDGA</sequence>
<reference evidence="3" key="1">
    <citation type="submission" date="2016-06" db="UniProtKB">
        <authorList>
            <consortium name="WormBaseParasite"/>
        </authorList>
    </citation>
    <scope>IDENTIFICATION</scope>
</reference>
<accession>A0A183AZI3</accession>
<organism evidence="3">
    <name type="scientific">Echinostoma caproni</name>
    <dbReference type="NCBI Taxonomy" id="27848"/>
    <lineage>
        <taxon>Eukaryota</taxon>
        <taxon>Metazoa</taxon>
        <taxon>Spiralia</taxon>
        <taxon>Lophotrochozoa</taxon>
        <taxon>Platyhelminthes</taxon>
        <taxon>Trematoda</taxon>
        <taxon>Digenea</taxon>
        <taxon>Plagiorchiida</taxon>
        <taxon>Echinostomata</taxon>
        <taxon>Echinostomatoidea</taxon>
        <taxon>Echinostomatidae</taxon>
        <taxon>Echinostoma</taxon>
    </lineage>
</organism>
<protein>
    <submittedName>
        <fullName evidence="3">Nuclear pore complex protein Nup93</fullName>
    </submittedName>
</protein>
<dbReference type="AlphaFoldDB" id="A0A183AZI3"/>
<keyword evidence="2" id="KW-1185">Reference proteome</keyword>